<dbReference type="InterPro" id="IPR005754">
    <property type="entry name" value="Sortase"/>
</dbReference>
<name>A0A838CTN5_9BACI</name>
<gene>
    <name evidence="4" type="ORF">H0266_10390</name>
</gene>
<evidence type="ECO:0000313" key="4">
    <source>
        <dbReference type="EMBL" id="MBA2175304.1"/>
    </source>
</evidence>
<feature type="transmembrane region" description="Helical" evidence="3">
    <location>
        <begin position="6"/>
        <end position="22"/>
    </location>
</feature>
<keyword evidence="3" id="KW-1133">Transmembrane helix</keyword>
<evidence type="ECO:0000256" key="3">
    <source>
        <dbReference type="SAM" id="Phobius"/>
    </source>
</evidence>
<organism evidence="4 5">
    <name type="scientific">Halobacillus locisalis</name>
    <dbReference type="NCBI Taxonomy" id="220753"/>
    <lineage>
        <taxon>Bacteria</taxon>
        <taxon>Bacillati</taxon>
        <taxon>Bacillota</taxon>
        <taxon>Bacilli</taxon>
        <taxon>Bacillales</taxon>
        <taxon>Bacillaceae</taxon>
        <taxon>Halobacillus</taxon>
    </lineage>
</organism>
<dbReference type="CDD" id="cd05829">
    <property type="entry name" value="Sortase_F"/>
    <property type="match status" value="1"/>
</dbReference>
<dbReference type="SUPFAM" id="SSF63817">
    <property type="entry name" value="Sortase"/>
    <property type="match status" value="1"/>
</dbReference>
<proteinExistence type="predicted"/>
<evidence type="ECO:0000313" key="5">
    <source>
        <dbReference type="Proteomes" id="UP000571017"/>
    </source>
</evidence>
<dbReference type="EMBL" id="JACEFG010000002">
    <property type="protein sequence ID" value="MBA2175304.1"/>
    <property type="molecule type" value="Genomic_DNA"/>
</dbReference>
<evidence type="ECO:0000256" key="1">
    <source>
        <dbReference type="ARBA" id="ARBA00022801"/>
    </source>
</evidence>
<keyword evidence="5" id="KW-1185">Reference proteome</keyword>
<dbReference type="Pfam" id="PF04203">
    <property type="entry name" value="Sortase"/>
    <property type="match status" value="1"/>
</dbReference>
<dbReference type="RefSeq" id="WP_181472326.1">
    <property type="nucleotide sequence ID" value="NZ_JACEFG010000002.1"/>
</dbReference>
<keyword evidence="3" id="KW-0812">Transmembrane</keyword>
<dbReference type="InterPro" id="IPR023365">
    <property type="entry name" value="Sortase_dom-sf"/>
</dbReference>
<keyword evidence="3" id="KW-0472">Membrane</keyword>
<feature type="active site" description="Acyl-thioester intermediate" evidence="2">
    <location>
        <position position="187"/>
    </location>
</feature>
<comment type="caution">
    <text evidence="4">The sequence shown here is derived from an EMBL/GenBank/DDBJ whole genome shotgun (WGS) entry which is preliminary data.</text>
</comment>
<accession>A0A838CTN5</accession>
<protein>
    <submittedName>
        <fullName evidence="4">Class F sortase</fullName>
    </submittedName>
</protein>
<dbReference type="Proteomes" id="UP000571017">
    <property type="component" value="Unassembled WGS sequence"/>
</dbReference>
<evidence type="ECO:0000256" key="2">
    <source>
        <dbReference type="PIRSR" id="PIRSR605754-1"/>
    </source>
</evidence>
<dbReference type="AlphaFoldDB" id="A0A838CTN5"/>
<dbReference type="Gene3D" id="2.40.260.10">
    <property type="entry name" value="Sortase"/>
    <property type="match status" value="1"/>
</dbReference>
<sequence length="210" mass="23222">MKLNWRLYFATLGVIALVFLIYESNVWKSDPDVTHVAKSDETYSIIPPEKKQPTFEPEQQVDNGITPTQITIPAIDVDAAIEPVGVLNNGEMGVPEDPDKAGWFEPGTEPGNTGNAVLAGHVDSRTGPAVFYDLKKLEKGDTITVSDDTGDTRTYVVERLESYPWDASPINQIFGPTDEKRLNLITCTGEFLRDQGGHQDRLVVYTTLQP</sequence>
<dbReference type="InterPro" id="IPR042001">
    <property type="entry name" value="Sortase_F"/>
</dbReference>
<dbReference type="GO" id="GO:0016787">
    <property type="term" value="F:hydrolase activity"/>
    <property type="evidence" value="ECO:0007669"/>
    <property type="project" value="UniProtKB-KW"/>
</dbReference>
<reference evidence="4 5" key="1">
    <citation type="journal article" date="2004" name="Extremophiles">
        <title>Halobacillus locisalis sp. nov., a halophilic bacterium isolated from a marine solar saltern of the Yellow Sea in Korea.</title>
        <authorList>
            <person name="Yoon J.H."/>
            <person name="Kang K.H."/>
            <person name="Oh T.K."/>
            <person name="Park Y.H."/>
        </authorList>
    </citation>
    <scope>NUCLEOTIDE SEQUENCE [LARGE SCALE GENOMIC DNA]</scope>
    <source>
        <strain evidence="4 5">KCTC 3788</strain>
    </source>
</reference>
<feature type="active site" description="Proton donor/acceptor" evidence="2">
    <location>
        <position position="121"/>
    </location>
</feature>
<keyword evidence="1" id="KW-0378">Hydrolase</keyword>